<comment type="caution">
    <text evidence="1">The sequence shown here is derived from an EMBL/GenBank/DDBJ whole genome shotgun (WGS) entry which is preliminary data.</text>
</comment>
<name>A0A7V6A2V5_9BACT</name>
<reference evidence="1" key="1">
    <citation type="journal article" date="2020" name="mSystems">
        <title>Genome- and Community-Level Interaction Insights into Carbon Utilization and Element Cycling Functions of Hydrothermarchaeota in Hydrothermal Sediment.</title>
        <authorList>
            <person name="Zhou Z."/>
            <person name="Liu Y."/>
            <person name="Xu W."/>
            <person name="Pan J."/>
            <person name="Luo Z.H."/>
            <person name="Li M."/>
        </authorList>
    </citation>
    <scope>NUCLEOTIDE SEQUENCE [LARGE SCALE GENOMIC DNA]</scope>
    <source>
        <strain evidence="1">SpSt-767</strain>
    </source>
</reference>
<gene>
    <name evidence="1" type="ORF">ENV52_06175</name>
</gene>
<evidence type="ECO:0000313" key="1">
    <source>
        <dbReference type="EMBL" id="HHS29272.1"/>
    </source>
</evidence>
<proteinExistence type="predicted"/>
<dbReference type="AlphaFoldDB" id="A0A7V6A2V5"/>
<organism evidence="1">
    <name type="scientific">Desulfobacca acetoxidans</name>
    <dbReference type="NCBI Taxonomy" id="60893"/>
    <lineage>
        <taxon>Bacteria</taxon>
        <taxon>Pseudomonadati</taxon>
        <taxon>Thermodesulfobacteriota</taxon>
        <taxon>Desulfobaccia</taxon>
        <taxon>Desulfobaccales</taxon>
        <taxon>Desulfobaccaceae</taxon>
        <taxon>Desulfobacca</taxon>
    </lineage>
</organism>
<dbReference type="EMBL" id="DTGR01000098">
    <property type="protein sequence ID" value="HHS29272.1"/>
    <property type="molecule type" value="Genomic_DNA"/>
</dbReference>
<accession>A0A7V6A2V5</accession>
<sequence>MMESRRCVCGSQTAHLNFRDNLLPPEILVNLYCPLCSPEANFDPETMVADCGWLLEYDMEGAQAIFIKRNQGRELTPEIIFDEGYLTWQGFSPGDHEIRAKLHQKLAPLIQEDLKRFLESLKTEWQAHVERLKAAGWRRAQQA</sequence>
<protein>
    <submittedName>
        <fullName evidence="1">Uncharacterized protein</fullName>
    </submittedName>
</protein>